<dbReference type="SMART" id="SM00367">
    <property type="entry name" value="LRR_CC"/>
    <property type="match status" value="11"/>
</dbReference>
<evidence type="ECO:0000259" key="2">
    <source>
        <dbReference type="Pfam" id="PF00646"/>
    </source>
</evidence>
<protein>
    <submittedName>
        <fullName evidence="4">F-box and leucine-rich repeat protein 2/20</fullName>
    </submittedName>
</protein>
<feature type="domain" description="F-box/LRR-repeat protein 15-like leucin rich repeat" evidence="3">
    <location>
        <begin position="452"/>
        <end position="541"/>
    </location>
</feature>
<feature type="domain" description="F-box/LRR-repeat protein 15-like leucin rich repeat" evidence="3">
    <location>
        <begin position="281"/>
        <end position="430"/>
    </location>
</feature>
<reference evidence="4" key="1">
    <citation type="submission" date="2014-05" db="EMBL/GenBank/DDBJ databases">
        <title>The transcriptome of the halophilic microalga Tetraselmis sp. GSL018 isolated from the Great Salt Lake, Utah.</title>
        <authorList>
            <person name="Jinkerson R.E."/>
            <person name="D'Adamo S."/>
            <person name="Posewitz M.C."/>
        </authorList>
    </citation>
    <scope>NUCLEOTIDE SEQUENCE</scope>
    <source>
        <strain evidence="4">GSL018</strain>
    </source>
</reference>
<dbReference type="GO" id="GO:0031146">
    <property type="term" value="P:SCF-dependent proteasomal ubiquitin-dependent protein catabolic process"/>
    <property type="evidence" value="ECO:0007669"/>
    <property type="project" value="TreeGrafter"/>
</dbReference>
<dbReference type="PANTHER" id="PTHR13318:SF105">
    <property type="entry name" value="F-BOX_LRR-REPEAT PROTEIN 3"/>
    <property type="match status" value="1"/>
</dbReference>
<feature type="domain" description="F-box" evidence="2">
    <location>
        <begin position="56"/>
        <end position="88"/>
    </location>
</feature>
<dbReference type="Pfam" id="PF13516">
    <property type="entry name" value="LRR_6"/>
    <property type="match status" value="1"/>
</dbReference>
<dbReference type="InterPro" id="IPR032675">
    <property type="entry name" value="LRR_dom_sf"/>
</dbReference>
<dbReference type="AlphaFoldDB" id="A0A061SE72"/>
<dbReference type="InterPro" id="IPR001810">
    <property type="entry name" value="F-box_dom"/>
</dbReference>
<dbReference type="Pfam" id="PF25372">
    <property type="entry name" value="DUF7885"/>
    <property type="match status" value="2"/>
</dbReference>
<name>A0A061SE72_9CHLO</name>
<evidence type="ECO:0000256" key="1">
    <source>
        <dbReference type="ARBA" id="ARBA00004430"/>
    </source>
</evidence>
<sequence>MELWEGSSSSQACCLPSLHLYLWTSLDFQSTLLRHKPSLQELKSSSLPEDGSSRPWADLTESVLTEILQACSLRDACALRTVCRHWQNVHRKLQLSLCPPGPLNSGALLLAAPYARGLSLSKAAQAAGGDILPTELGALSGFRHLRSLSLAGCKAVSAEALSALSGLGHTVASLDLSGCSGVDDTVLSKILGGRGLSGLLELDLSDCEQWTAPGLASALSQPRAPQLRTLALRRCCEQVGCDGGELLTPLAAALGGTLLSLDLGGCERLADPRCLESFTVLRTLSLARCTSLEDAAVAEALPRLTSLQHLDLSFCPTLLPGGALSAIGTLTRLRSLSLAACVKLTEAAVCATAPQLPRLESISLAWCTELTDEALAPLSRLPALTSVNLSGCSRVTGAGVRGLARGLPSLAELRLAHCHGVAGRGLWSELAAAHRLRVLSLAGISWAGAATDALSGLRLLSDLDLGGCRGVDDEAIACFVASSGAELRRLSLQRCGITDEALRSLSCAPSLASLDLRHCRRISEAGVLSLFASCRSLTSVDARGCHQLKDRPHLLEKAACKRVHIAL</sequence>
<dbReference type="InterPro" id="IPR057207">
    <property type="entry name" value="FBXL15_LRR"/>
</dbReference>
<dbReference type="InterPro" id="IPR036047">
    <property type="entry name" value="F-box-like_dom_sf"/>
</dbReference>
<dbReference type="InterPro" id="IPR006553">
    <property type="entry name" value="Leu-rich_rpt_Cys-con_subtyp"/>
</dbReference>
<dbReference type="GO" id="GO:0019005">
    <property type="term" value="C:SCF ubiquitin ligase complex"/>
    <property type="evidence" value="ECO:0007669"/>
    <property type="project" value="TreeGrafter"/>
</dbReference>
<dbReference type="Pfam" id="PF00646">
    <property type="entry name" value="F-box"/>
    <property type="match status" value="1"/>
</dbReference>
<organism evidence="4">
    <name type="scientific">Tetraselmis sp. GSL018</name>
    <dbReference type="NCBI Taxonomy" id="582737"/>
    <lineage>
        <taxon>Eukaryota</taxon>
        <taxon>Viridiplantae</taxon>
        <taxon>Chlorophyta</taxon>
        <taxon>core chlorophytes</taxon>
        <taxon>Chlorodendrophyceae</taxon>
        <taxon>Chlorodendrales</taxon>
        <taxon>Chlorodendraceae</taxon>
        <taxon>Tetraselmis</taxon>
    </lineage>
</organism>
<comment type="subcellular location">
    <subcellularLocation>
        <location evidence="1">Cytoplasm</location>
        <location evidence="1">Cytoskeleton</location>
        <location evidence="1">Cilium axoneme</location>
    </subcellularLocation>
</comment>
<evidence type="ECO:0000313" key="4">
    <source>
        <dbReference type="EMBL" id="JAC81115.1"/>
    </source>
</evidence>
<dbReference type="PANTHER" id="PTHR13318">
    <property type="entry name" value="PARTNER OF PAIRED, ISOFORM B-RELATED"/>
    <property type="match status" value="1"/>
</dbReference>
<accession>A0A061SE72</accession>
<dbReference type="EMBL" id="GBEZ01004074">
    <property type="protein sequence ID" value="JAC81115.1"/>
    <property type="molecule type" value="Transcribed_RNA"/>
</dbReference>
<dbReference type="SUPFAM" id="SSF81383">
    <property type="entry name" value="F-box domain"/>
    <property type="match status" value="1"/>
</dbReference>
<dbReference type="Gene3D" id="3.80.10.10">
    <property type="entry name" value="Ribonuclease Inhibitor"/>
    <property type="match status" value="4"/>
</dbReference>
<proteinExistence type="predicted"/>
<evidence type="ECO:0000259" key="3">
    <source>
        <dbReference type="Pfam" id="PF25372"/>
    </source>
</evidence>
<dbReference type="SUPFAM" id="SSF52047">
    <property type="entry name" value="RNI-like"/>
    <property type="match status" value="3"/>
</dbReference>
<gene>
    <name evidence="4" type="primary">FBXL2_20</name>
    <name evidence="4" type="ORF">TSPGSL018_8662</name>
</gene>
<dbReference type="GO" id="GO:0005930">
    <property type="term" value="C:axoneme"/>
    <property type="evidence" value="ECO:0007669"/>
    <property type="project" value="UniProtKB-SubCell"/>
</dbReference>
<dbReference type="InterPro" id="IPR001611">
    <property type="entry name" value="Leu-rich_rpt"/>
</dbReference>